<organism evidence="1 2">
    <name type="scientific">Dreissena polymorpha</name>
    <name type="common">Zebra mussel</name>
    <name type="synonym">Mytilus polymorpha</name>
    <dbReference type="NCBI Taxonomy" id="45954"/>
    <lineage>
        <taxon>Eukaryota</taxon>
        <taxon>Metazoa</taxon>
        <taxon>Spiralia</taxon>
        <taxon>Lophotrochozoa</taxon>
        <taxon>Mollusca</taxon>
        <taxon>Bivalvia</taxon>
        <taxon>Autobranchia</taxon>
        <taxon>Heteroconchia</taxon>
        <taxon>Euheterodonta</taxon>
        <taxon>Imparidentia</taxon>
        <taxon>Neoheterodontei</taxon>
        <taxon>Myida</taxon>
        <taxon>Dreissenoidea</taxon>
        <taxon>Dreissenidae</taxon>
        <taxon>Dreissena</taxon>
    </lineage>
</organism>
<keyword evidence="2" id="KW-1185">Reference proteome</keyword>
<accession>A0A9D4JM75</accession>
<protein>
    <submittedName>
        <fullName evidence="1">Uncharacterized protein</fullName>
    </submittedName>
</protein>
<dbReference type="AlphaFoldDB" id="A0A9D4JM75"/>
<reference evidence="1" key="1">
    <citation type="journal article" date="2019" name="bioRxiv">
        <title>The Genome of the Zebra Mussel, Dreissena polymorpha: A Resource for Invasive Species Research.</title>
        <authorList>
            <person name="McCartney M.A."/>
            <person name="Auch B."/>
            <person name="Kono T."/>
            <person name="Mallez S."/>
            <person name="Zhang Y."/>
            <person name="Obille A."/>
            <person name="Becker A."/>
            <person name="Abrahante J.E."/>
            <person name="Garbe J."/>
            <person name="Badalamenti J.P."/>
            <person name="Herman A."/>
            <person name="Mangelson H."/>
            <person name="Liachko I."/>
            <person name="Sullivan S."/>
            <person name="Sone E.D."/>
            <person name="Koren S."/>
            <person name="Silverstein K.A.T."/>
            <person name="Beckman K.B."/>
            <person name="Gohl D.M."/>
        </authorList>
    </citation>
    <scope>NUCLEOTIDE SEQUENCE</scope>
    <source>
        <strain evidence="1">Duluth1</strain>
        <tissue evidence="1">Whole animal</tissue>
    </source>
</reference>
<name>A0A9D4JM75_DREPO</name>
<dbReference type="Proteomes" id="UP000828390">
    <property type="component" value="Unassembled WGS sequence"/>
</dbReference>
<evidence type="ECO:0000313" key="2">
    <source>
        <dbReference type="Proteomes" id="UP000828390"/>
    </source>
</evidence>
<sequence length="112" mass="12862">MVLVAPLWVTQNWFTPILEMLIQDPLILKVKKQTLNVPGINKGHPLVNKLHLMVFHISGIPSKAELYWKNLSKFSWLLGENPLRSNISVTSRNVFSSVAKVKVIFFKRLLNQ</sequence>
<evidence type="ECO:0000313" key="1">
    <source>
        <dbReference type="EMBL" id="KAH3817386.1"/>
    </source>
</evidence>
<dbReference type="EMBL" id="JAIWYP010000005">
    <property type="protein sequence ID" value="KAH3817386.1"/>
    <property type="molecule type" value="Genomic_DNA"/>
</dbReference>
<reference evidence="1" key="2">
    <citation type="submission" date="2020-11" db="EMBL/GenBank/DDBJ databases">
        <authorList>
            <person name="McCartney M.A."/>
            <person name="Auch B."/>
            <person name="Kono T."/>
            <person name="Mallez S."/>
            <person name="Becker A."/>
            <person name="Gohl D.M."/>
            <person name="Silverstein K.A.T."/>
            <person name="Koren S."/>
            <person name="Bechman K.B."/>
            <person name="Herman A."/>
            <person name="Abrahante J.E."/>
            <person name="Garbe J."/>
        </authorList>
    </citation>
    <scope>NUCLEOTIDE SEQUENCE</scope>
    <source>
        <strain evidence="1">Duluth1</strain>
        <tissue evidence="1">Whole animal</tissue>
    </source>
</reference>
<comment type="caution">
    <text evidence="1">The sequence shown here is derived from an EMBL/GenBank/DDBJ whole genome shotgun (WGS) entry which is preliminary data.</text>
</comment>
<proteinExistence type="predicted"/>
<gene>
    <name evidence="1" type="ORF">DPMN_118920</name>
</gene>